<dbReference type="RefSeq" id="YP_009212535.1">
    <property type="nucleotide sequence ID" value="NC_028945.1"/>
</dbReference>
<keyword evidence="1" id="KW-0472">Membrane</keyword>
<dbReference type="KEGG" id="vg:26639030"/>
<proteinExistence type="predicted"/>
<evidence type="ECO:0000313" key="2">
    <source>
        <dbReference type="EMBL" id="AKF13558.2"/>
    </source>
</evidence>
<sequence>MTMMTLLPVVVATIACWFAGYFCGIHRERVVWNQLIKEGKLPKPGQAHQWGRNAR</sequence>
<dbReference type="GeneID" id="26639030"/>
<name>A0A0F6SJ44_9CAUD</name>
<evidence type="ECO:0000256" key="1">
    <source>
        <dbReference type="SAM" id="Phobius"/>
    </source>
</evidence>
<accession>A0A0F6SJ44</accession>
<keyword evidence="3" id="KW-1185">Reference proteome</keyword>
<keyword evidence="1" id="KW-0812">Transmembrane</keyword>
<keyword evidence="1" id="KW-1133">Transmembrane helix</keyword>
<evidence type="ECO:0000313" key="3">
    <source>
        <dbReference type="Proteomes" id="UP000202958"/>
    </source>
</evidence>
<reference evidence="2 3" key="1">
    <citation type="submission" date="2015-04" db="EMBL/GenBank/DDBJ databases">
        <authorList>
            <person name="Hodson T.S."/>
            <person name="Hyde J.R."/>
            <person name="Schouten J.T."/>
            <person name="Crockett J.T."/>
            <person name="Smith T.A."/>
            <person name="Merrill B.D."/>
            <person name="Crook M.B."/>
            <person name="Griffitts J.S."/>
            <person name="Burnett S.H."/>
            <person name="Grose J.H."/>
            <person name="Breakwell D.P."/>
        </authorList>
    </citation>
    <scope>NUCLEOTIDE SEQUENCE [LARGE SCALE GENOMIC DNA]</scope>
</reference>
<feature type="transmembrane region" description="Helical" evidence="1">
    <location>
        <begin position="6"/>
        <end position="25"/>
    </location>
</feature>
<dbReference type="Proteomes" id="UP000202958">
    <property type="component" value="Segment"/>
</dbReference>
<organism evidence="2 3">
    <name type="scientific">Sinorhizobium phage phiN3</name>
    <dbReference type="NCBI Taxonomy" id="1647405"/>
    <lineage>
        <taxon>Viruses</taxon>
        <taxon>Duplodnaviria</taxon>
        <taxon>Heunggongvirae</taxon>
        <taxon>Uroviricota</taxon>
        <taxon>Caudoviricetes</taxon>
        <taxon>Emdodecavirus</taxon>
        <taxon>Emdodecavirus N3</taxon>
    </lineage>
</organism>
<protein>
    <submittedName>
        <fullName evidence="2">Uncharacterized protein</fullName>
    </submittedName>
</protein>
<gene>
    <name evidence="2" type="ORF">PHIN3_295</name>
</gene>
<dbReference type="EMBL" id="KR052482">
    <property type="protein sequence ID" value="AKF13558.2"/>
    <property type="molecule type" value="Genomic_DNA"/>
</dbReference>